<evidence type="ECO:0000256" key="1">
    <source>
        <dbReference type="SAM" id="MobiDB-lite"/>
    </source>
</evidence>
<proteinExistence type="predicted"/>
<gene>
    <name evidence="2" type="ORF">PR048_015646</name>
</gene>
<feature type="region of interest" description="Disordered" evidence="1">
    <location>
        <begin position="40"/>
        <end position="60"/>
    </location>
</feature>
<dbReference type="Proteomes" id="UP001159363">
    <property type="component" value="Chromosome 4"/>
</dbReference>
<reference evidence="2 3" key="1">
    <citation type="submission" date="2023-02" db="EMBL/GenBank/DDBJ databases">
        <title>LHISI_Scaffold_Assembly.</title>
        <authorList>
            <person name="Stuart O.P."/>
            <person name="Cleave R."/>
            <person name="Magrath M.J.L."/>
            <person name="Mikheyev A.S."/>
        </authorList>
    </citation>
    <scope>NUCLEOTIDE SEQUENCE [LARGE SCALE GENOMIC DNA]</scope>
    <source>
        <strain evidence="2">Daus_M_001</strain>
        <tissue evidence="2">Leg muscle</tissue>
    </source>
</reference>
<organism evidence="2 3">
    <name type="scientific">Dryococelus australis</name>
    <dbReference type="NCBI Taxonomy" id="614101"/>
    <lineage>
        <taxon>Eukaryota</taxon>
        <taxon>Metazoa</taxon>
        <taxon>Ecdysozoa</taxon>
        <taxon>Arthropoda</taxon>
        <taxon>Hexapoda</taxon>
        <taxon>Insecta</taxon>
        <taxon>Pterygota</taxon>
        <taxon>Neoptera</taxon>
        <taxon>Polyneoptera</taxon>
        <taxon>Phasmatodea</taxon>
        <taxon>Verophasmatodea</taxon>
        <taxon>Anareolatae</taxon>
        <taxon>Phasmatidae</taxon>
        <taxon>Eurycanthinae</taxon>
        <taxon>Dryococelus</taxon>
    </lineage>
</organism>
<evidence type="ECO:0000313" key="2">
    <source>
        <dbReference type="EMBL" id="KAJ8883792.1"/>
    </source>
</evidence>
<accession>A0ABQ9HHR1</accession>
<dbReference type="EMBL" id="JARBHB010000005">
    <property type="protein sequence ID" value="KAJ8883792.1"/>
    <property type="molecule type" value="Genomic_DNA"/>
</dbReference>
<sequence length="152" mass="16611">MDQVSPLAHAGGVTGRTGIMTVRLRLVFDGRNNLTLTGKQAVGVGQPHDARPISPPEKPEQNLPNILFCQIASKTDNFIRTPIQVNNIPCRVLVDMVASHNFIHITSEIMVTARIRDIITTMMAYVYNDIKDDVILGIPGLSEQKAVVEPAA</sequence>
<protein>
    <submittedName>
        <fullName evidence="2">Uncharacterized protein</fullName>
    </submittedName>
</protein>
<name>A0ABQ9HHR1_9NEOP</name>
<comment type="caution">
    <text evidence="2">The sequence shown here is derived from an EMBL/GenBank/DDBJ whole genome shotgun (WGS) entry which is preliminary data.</text>
</comment>
<evidence type="ECO:0000313" key="3">
    <source>
        <dbReference type="Proteomes" id="UP001159363"/>
    </source>
</evidence>
<keyword evidence="3" id="KW-1185">Reference proteome</keyword>